<feature type="transmembrane region" description="Helical" evidence="1">
    <location>
        <begin position="37"/>
        <end position="56"/>
    </location>
</feature>
<dbReference type="InterPro" id="IPR027783">
    <property type="entry name" value="Bacterial_PH-related"/>
</dbReference>
<feature type="transmembrane region" description="Helical" evidence="1">
    <location>
        <begin position="12"/>
        <end position="31"/>
    </location>
</feature>
<proteinExistence type="predicted"/>
<protein>
    <recommendedName>
        <fullName evidence="2">Bacterial Pleckstrin homology domain-containing protein</fullName>
    </recommendedName>
</protein>
<keyword evidence="1" id="KW-0812">Transmembrane</keyword>
<keyword evidence="1" id="KW-0472">Membrane</keyword>
<reference evidence="3 4" key="1">
    <citation type="submission" date="2018-11" db="EMBL/GenBank/DDBJ databases">
        <title>Chitinophaga lutea sp.nov., isolate from arsenic contaminated soil.</title>
        <authorList>
            <person name="Zong Y."/>
        </authorList>
    </citation>
    <scope>NUCLEOTIDE SEQUENCE [LARGE SCALE GENOMIC DNA]</scope>
    <source>
        <strain evidence="3 4">ZY74</strain>
    </source>
</reference>
<dbReference type="AlphaFoldDB" id="A0A3N4PMU2"/>
<keyword evidence="1" id="KW-1133">Transmembrane helix</keyword>
<comment type="caution">
    <text evidence="3">The sequence shown here is derived from an EMBL/GenBank/DDBJ whole genome shotgun (WGS) entry which is preliminary data.</text>
</comment>
<dbReference type="Pfam" id="PF10882">
    <property type="entry name" value="bPH_5"/>
    <property type="match status" value="1"/>
</dbReference>
<evidence type="ECO:0000259" key="2">
    <source>
        <dbReference type="Pfam" id="PF10882"/>
    </source>
</evidence>
<gene>
    <name evidence="3" type="ORF">EGT74_18035</name>
</gene>
<dbReference type="OrthoDB" id="665374at2"/>
<dbReference type="EMBL" id="RPDH01000002">
    <property type="protein sequence ID" value="RPE08918.1"/>
    <property type="molecule type" value="Genomic_DNA"/>
</dbReference>
<evidence type="ECO:0000313" key="4">
    <source>
        <dbReference type="Proteomes" id="UP000278351"/>
    </source>
</evidence>
<organism evidence="3 4">
    <name type="scientific">Chitinophaga lutea</name>
    <dbReference type="NCBI Taxonomy" id="2488634"/>
    <lineage>
        <taxon>Bacteria</taxon>
        <taxon>Pseudomonadati</taxon>
        <taxon>Bacteroidota</taxon>
        <taxon>Chitinophagia</taxon>
        <taxon>Chitinophagales</taxon>
        <taxon>Chitinophagaceae</taxon>
        <taxon>Chitinophaga</taxon>
    </lineage>
</organism>
<dbReference type="Proteomes" id="UP000278351">
    <property type="component" value="Unassembled WGS sequence"/>
</dbReference>
<feature type="domain" description="Bacterial Pleckstrin homology" evidence="2">
    <location>
        <begin position="60"/>
        <end position="161"/>
    </location>
</feature>
<evidence type="ECO:0000313" key="3">
    <source>
        <dbReference type="EMBL" id="RPE08918.1"/>
    </source>
</evidence>
<name>A0A3N4PMU2_9BACT</name>
<keyword evidence="4" id="KW-1185">Reference proteome</keyword>
<dbReference type="RefSeq" id="WP_123847917.1">
    <property type="nucleotide sequence ID" value="NZ_RPDH01000002.1"/>
</dbReference>
<evidence type="ECO:0000256" key="1">
    <source>
        <dbReference type="SAM" id="Phobius"/>
    </source>
</evidence>
<sequence>MSYPIYTDTSCKVITAAFSIITLALAVMPFIDPSAPWGIYLAVTLLLLVYLISYLLRPNSYTIDENKLAIQSAMSRKEYAIENIGSVHLLPKHALHNSYRALGIGGLFSYRGTINIKNWGNVMSYARGFKDNIIILTLKSGERLLLSPEDESSFYQAISQKIAV</sequence>
<accession>A0A3N4PMU2</accession>